<dbReference type="Proteomes" id="UP000030588">
    <property type="component" value="Unassembled WGS sequence"/>
</dbReference>
<evidence type="ECO:0000313" key="2">
    <source>
        <dbReference type="Proteomes" id="UP000030588"/>
    </source>
</evidence>
<protein>
    <submittedName>
        <fullName evidence="1">Uncharacterized protein</fullName>
    </submittedName>
</protein>
<comment type="caution">
    <text evidence="1">The sequence shown here is derived from an EMBL/GenBank/DDBJ whole genome shotgun (WGS) entry which is preliminary data.</text>
</comment>
<dbReference type="EMBL" id="JRUN01000044">
    <property type="protein sequence ID" value="KHD84734.1"/>
    <property type="molecule type" value="Genomic_DNA"/>
</dbReference>
<organism evidence="1 2">
    <name type="scientific">Heyndrickxia ginsengihumi</name>
    <dbReference type="NCBI Taxonomy" id="363870"/>
    <lineage>
        <taxon>Bacteria</taxon>
        <taxon>Bacillati</taxon>
        <taxon>Bacillota</taxon>
        <taxon>Bacilli</taxon>
        <taxon>Bacillales</taxon>
        <taxon>Bacillaceae</taxon>
        <taxon>Heyndrickxia</taxon>
    </lineage>
</organism>
<proteinExistence type="predicted"/>
<sequence>MNIHSIWMKLLLRNNSDKGEKTLFLKVFTKSCFRKLKKLTFTPRMFAFRRRKLSILGACTERRLLKKSKNDVKRISLKNLSPTIASDGGKHDVILHFIGEK</sequence>
<reference evidence="1 2" key="1">
    <citation type="submission" date="2014-10" db="EMBL/GenBank/DDBJ databases">
        <title>Draft genome of phytase producing Bacillus ginsengihumi strain M2.11.</title>
        <authorList>
            <person name="Toymentseva A."/>
            <person name="Boulygina E.A."/>
            <person name="Kazakov S.V."/>
            <person name="Kayumov I."/>
            <person name="Suleimanova A.D."/>
            <person name="Mardanova A.M."/>
            <person name="Maria S.N."/>
            <person name="Sergey M.Y."/>
            <person name="Sharipova M.R."/>
        </authorList>
    </citation>
    <scope>NUCLEOTIDE SEQUENCE [LARGE SCALE GENOMIC DNA]</scope>
    <source>
        <strain evidence="1 2">M2.11</strain>
    </source>
</reference>
<dbReference type="AlphaFoldDB" id="A0A0A6VDW2"/>
<evidence type="ECO:0000313" key="1">
    <source>
        <dbReference type="EMBL" id="KHD84734.1"/>
    </source>
</evidence>
<name>A0A0A6VDW2_9BACI</name>
<accession>A0A0A6VDW2</accession>
<gene>
    <name evidence="1" type="ORF">NG54_13555</name>
</gene>